<dbReference type="InterPro" id="IPR000424">
    <property type="entry name" value="Primosome_PriB/ssb"/>
</dbReference>
<evidence type="ECO:0000313" key="3">
    <source>
        <dbReference type="EMBL" id="TMR06588.1"/>
    </source>
</evidence>
<dbReference type="GO" id="GO:0003697">
    <property type="term" value="F:single-stranded DNA binding"/>
    <property type="evidence" value="ECO:0007669"/>
    <property type="project" value="InterPro"/>
</dbReference>
<keyword evidence="1 2" id="KW-0238">DNA-binding</keyword>
<name>A0A5S4EVD6_9ACTN</name>
<accession>A0A5S4EVD6</accession>
<dbReference type="PROSITE" id="PS50935">
    <property type="entry name" value="SSB"/>
    <property type="match status" value="1"/>
</dbReference>
<comment type="caution">
    <text evidence="3">The sequence shown here is derived from an EMBL/GenBank/DDBJ whole genome shotgun (WGS) entry which is preliminary data.</text>
</comment>
<organism evidence="3 4">
    <name type="scientific">Nonomuraea turkmeniaca</name>
    <dbReference type="NCBI Taxonomy" id="103838"/>
    <lineage>
        <taxon>Bacteria</taxon>
        <taxon>Bacillati</taxon>
        <taxon>Actinomycetota</taxon>
        <taxon>Actinomycetes</taxon>
        <taxon>Streptosporangiales</taxon>
        <taxon>Streptosporangiaceae</taxon>
        <taxon>Nonomuraea</taxon>
    </lineage>
</organism>
<dbReference type="SUPFAM" id="SSF50249">
    <property type="entry name" value="Nucleic acid-binding proteins"/>
    <property type="match status" value="1"/>
</dbReference>
<evidence type="ECO:0000313" key="4">
    <source>
        <dbReference type="Proteomes" id="UP000309128"/>
    </source>
</evidence>
<dbReference type="InterPro" id="IPR012340">
    <property type="entry name" value="NA-bd_OB-fold"/>
</dbReference>
<dbReference type="EMBL" id="VCKY01000411">
    <property type="protein sequence ID" value="TMR06588.1"/>
    <property type="molecule type" value="Genomic_DNA"/>
</dbReference>
<keyword evidence="4" id="KW-1185">Reference proteome</keyword>
<dbReference type="Gene3D" id="2.40.50.140">
    <property type="entry name" value="Nucleic acid-binding proteins"/>
    <property type="match status" value="1"/>
</dbReference>
<reference evidence="3 4" key="1">
    <citation type="submission" date="2019-05" db="EMBL/GenBank/DDBJ databases">
        <title>Draft genome sequence of Nonomuraea turkmeniaca DSM 43926.</title>
        <authorList>
            <person name="Saricaoglu S."/>
            <person name="Isik K."/>
        </authorList>
    </citation>
    <scope>NUCLEOTIDE SEQUENCE [LARGE SCALE GENOMIC DNA]</scope>
    <source>
        <strain evidence="3 4">DSM 43926</strain>
    </source>
</reference>
<gene>
    <name evidence="3" type="ORF">ETD86_52595</name>
</gene>
<dbReference type="OrthoDB" id="5186768at2"/>
<dbReference type="Pfam" id="PF00436">
    <property type="entry name" value="SSB"/>
    <property type="match status" value="1"/>
</dbReference>
<dbReference type="Proteomes" id="UP000309128">
    <property type="component" value="Unassembled WGS sequence"/>
</dbReference>
<protein>
    <submittedName>
        <fullName evidence="3">Single-stranded DNA-binding protein</fullName>
    </submittedName>
</protein>
<evidence type="ECO:0000256" key="1">
    <source>
        <dbReference type="ARBA" id="ARBA00023125"/>
    </source>
</evidence>
<dbReference type="AlphaFoldDB" id="A0A5S4EVD6"/>
<evidence type="ECO:0000256" key="2">
    <source>
        <dbReference type="PROSITE-ProRule" id="PRU00252"/>
    </source>
</evidence>
<sequence length="170" mass="18734">MQPLSPERRSSRSGLPLIVKSDLHQSIDRRMTVDRNEVLLVGRLSAAVEEQPMPSGDTATKWRIIVRRRRRDRRGGIVTDSIPCVTFNREAADVVRGLKPRDLIEVTGAFRCRVFGPPAAKIWRYEVEVTTAHPVAAAALPPPAAPEDDHPAEASAALVPRQVSYLAQAS</sequence>
<proteinExistence type="predicted"/>